<keyword evidence="5" id="KW-1185">Reference proteome</keyword>
<evidence type="ECO:0000256" key="2">
    <source>
        <dbReference type="SAM" id="Phobius"/>
    </source>
</evidence>
<keyword evidence="2" id="KW-0812">Transmembrane</keyword>
<feature type="region of interest" description="Disordered" evidence="1">
    <location>
        <begin position="46"/>
        <end position="66"/>
    </location>
</feature>
<dbReference type="RefSeq" id="WP_071314834.1">
    <property type="nucleotide sequence ID" value="NZ_MLQQ01000058.1"/>
</dbReference>
<keyword evidence="2" id="KW-1133">Transmembrane helix</keyword>
<dbReference type="GO" id="GO:0003677">
    <property type="term" value="F:DNA binding"/>
    <property type="evidence" value="ECO:0007669"/>
    <property type="project" value="InterPro"/>
</dbReference>
<dbReference type="PANTHER" id="PTHR30015">
    <property type="entry name" value="MRR RESTRICTION SYSTEM PROTEIN"/>
    <property type="match status" value="1"/>
</dbReference>
<feature type="transmembrane region" description="Helical" evidence="2">
    <location>
        <begin position="12"/>
        <end position="34"/>
    </location>
</feature>
<dbReference type="SUPFAM" id="SSF52980">
    <property type="entry name" value="Restriction endonuclease-like"/>
    <property type="match status" value="1"/>
</dbReference>
<dbReference type="InterPro" id="IPR011856">
    <property type="entry name" value="tRNA_endonuc-like_dom_sf"/>
</dbReference>
<evidence type="ECO:0000256" key="1">
    <source>
        <dbReference type="SAM" id="MobiDB-lite"/>
    </source>
</evidence>
<evidence type="ECO:0000259" key="3">
    <source>
        <dbReference type="Pfam" id="PF04471"/>
    </source>
</evidence>
<dbReference type="Gene3D" id="3.40.1350.10">
    <property type="match status" value="1"/>
</dbReference>
<feature type="compositionally biased region" description="Low complexity" evidence="1">
    <location>
        <begin position="46"/>
        <end position="55"/>
    </location>
</feature>
<protein>
    <recommendedName>
        <fullName evidence="3">Restriction endonuclease type IV Mrr domain-containing protein</fullName>
    </recommendedName>
</protein>
<evidence type="ECO:0000313" key="5">
    <source>
        <dbReference type="Proteomes" id="UP000180098"/>
    </source>
</evidence>
<organism evidence="4 5">
    <name type="scientific">Anaerobacillus arseniciselenatis</name>
    <dbReference type="NCBI Taxonomy" id="85682"/>
    <lineage>
        <taxon>Bacteria</taxon>
        <taxon>Bacillati</taxon>
        <taxon>Bacillota</taxon>
        <taxon>Bacilli</taxon>
        <taxon>Bacillales</taxon>
        <taxon>Bacillaceae</taxon>
        <taxon>Anaerobacillus</taxon>
    </lineage>
</organism>
<proteinExistence type="predicted"/>
<name>A0A1S2L5M2_9BACI</name>
<comment type="caution">
    <text evidence="4">The sequence shown here is derived from an EMBL/GenBank/DDBJ whole genome shotgun (WGS) entry which is preliminary data.</text>
</comment>
<feature type="domain" description="Restriction endonuclease type IV Mrr" evidence="3">
    <location>
        <begin position="81"/>
        <end position="182"/>
    </location>
</feature>
<dbReference type="EMBL" id="MLQQ01000058">
    <property type="protein sequence ID" value="OIJ07646.1"/>
    <property type="molecule type" value="Genomic_DNA"/>
</dbReference>
<dbReference type="OrthoDB" id="2964928at2"/>
<gene>
    <name evidence="4" type="ORF">BKP35_18350</name>
</gene>
<dbReference type="GO" id="GO:0009307">
    <property type="term" value="P:DNA restriction-modification system"/>
    <property type="evidence" value="ECO:0007669"/>
    <property type="project" value="InterPro"/>
</dbReference>
<evidence type="ECO:0000313" key="4">
    <source>
        <dbReference type="EMBL" id="OIJ07646.1"/>
    </source>
</evidence>
<dbReference type="Pfam" id="PF04471">
    <property type="entry name" value="Mrr_cat"/>
    <property type="match status" value="1"/>
</dbReference>
<keyword evidence="2" id="KW-0472">Membrane</keyword>
<reference evidence="4 5" key="1">
    <citation type="submission" date="2016-10" db="EMBL/GenBank/DDBJ databases">
        <title>Draft genome sequences of four alkaliphilic bacteria belonging to the Anaerobacillus genus.</title>
        <authorList>
            <person name="Bassil N.M."/>
            <person name="Lloyd J.R."/>
        </authorList>
    </citation>
    <scope>NUCLEOTIDE SEQUENCE [LARGE SCALE GENOMIC DNA]</scope>
    <source>
        <strain evidence="4 5">DSM 15340</strain>
    </source>
</reference>
<dbReference type="InterPro" id="IPR052906">
    <property type="entry name" value="Type_IV_Methyl-Rstrct_Enzyme"/>
</dbReference>
<dbReference type="Proteomes" id="UP000180098">
    <property type="component" value="Unassembled WGS sequence"/>
</dbReference>
<dbReference type="AlphaFoldDB" id="A0A1S2L5M2"/>
<dbReference type="GO" id="GO:0015666">
    <property type="term" value="F:restriction endodeoxyribonuclease activity"/>
    <property type="evidence" value="ECO:0007669"/>
    <property type="project" value="TreeGrafter"/>
</dbReference>
<accession>A0A1S2L5M2</accession>
<dbReference type="InterPro" id="IPR011335">
    <property type="entry name" value="Restrct_endonuc-II-like"/>
</dbReference>
<dbReference type="PANTHER" id="PTHR30015:SF7">
    <property type="entry name" value="TYPE IV METHYL-DIRECTED RESTRICTION ENZYME ECOKMRR"/>
    <property type="match status" value="1"/>
</dbReference>
<dbReference type="InterPro" id="IPR007560">
    <property type="entry name" value="Restrct_endonuc_IV_Mrr"/>
</dbReference>
<sequence length="206" mass="23446">MLGEVDNSAINSMAIQFALIMLVIGMVGAIYYFTLGKIKSLFKKNQSPKKTNTTNKSKKFSRTPKGNTLLRSDKEILRLPLDDLTWREFERLCYLYFKAKGYKPKETKEGADGGVDLIIFSKEHNANVAVQIKHYKSGKPIGVEPIRELKAAKTNHNCALADFITTSSFTKNALLQADKFKIDTYEKNWVESNILKWRDNEVKKTS</sequence>